<dbReference type="AlphaFoldDB" id="A0A9Y1BLS4"/>
<reference evidence="1" key="1">
    <citation type="journal article" date="2022" name="Nat. Microbiol.">
        <title>Unique mobile elements and scalable gene flow at the prokaryote-eukaryote boundary revealed by circularized Asgard archaea genomes.</title>
        <authorList>
            <person name="Wu F."/>
            <person name="Speth D.R."/>
            <person name="Philosof A."/>
            <person name="Cremiere A."/>
            <person name="Narayanan A."/>
            <person name="Barco R.A."/>
            <person name="Connon S.A."/>
            <person name="Amend J.P."/>
            <person name="Antoshechkin I.A."/>
            <person name="Orphan V.J."/>
        </authorList>
    </citation>
    <scope>NUCLEOTIDE SEQUENCE</scope>
    <source>
        <strain evidence="1">PM71</strain>
    </source>
</reference>
<proteinExistence type="predicted"/>
<protein>
    <submittedName>
        <fullName evidence="1">Uncharacterized protein</fullName>
    </submittedName>
</protein>
<organism evidence="1">
    <name type="scientific">Candidatus Heimdallarchaeum aukensis</name>
    <dbReference type="NCBI Taxonomy" id="2876573"/>
    <lineage>
        <taxon>Archaea</taxon>
        <taxon>Promethearchaeati</taxon>
        <taxon>Candidatus Heimdallarchaeota</taxon>
        <taxon>Candidatus Heimdallarchaeia (ex Rinke et al. 2021) (nom. nud.)</taxon>
        <taxon>Candidatus Heimdallarchaeales</taxon>
        <taxon>Candidatus Heimdallarchaeaceae</taxon>
        <taxon>Candidatus Heimdallarchaeum</taxon>
    </lineage>
</organism>
<gene>
    <name evidence="1" type="ORF">K9W45_01725</name>
</gene>
<dbReference type="Proteomes" id="UP001201020">
    <property type="component" value="Chromosome"/>
</dbReference>
<sequence length="363" mass="40473">MKTVTCKVKLVFRNGIGIVLPEDTELELADDEKYALLFSSTIGRTSSVFAEINEIVKKGKNPLIYLDKRIAGEIGDGEEVTALISSAPPRADVVFLAVPDTVTIPGGDWSSIVREGNIGKIIDYGTSLSFIVPSTLREPYIVQSQIIGSLPFPPVKIHEGTKFTIVKKKQAEFTELIYEAYKKREERALILKERIENGYYEALMELKNNKLDSLGRSIEFHAKPKVAFKVLKTLFDSYKTVNEQIVMDTSENFIGNLMFVSQIGKKDISIVELIITGKEKSGNIAIWVYGYEVDQIHERLYKEVIPKINSAIEGVKEGPELIPMYCAGNCGELLDLKDMNENGVIECPACGVLNLIPPNLRIH</sequence>
<name>A0A9Y1BLS4_9ARCH</name>
<accession>A0A9Y1BLS4</accession>
<evidence type="ECO:0000313" key="1">
    <source>
        <dbReference type="EMBL" id="UJG41196.1"/>
    </source>
</evidence>
<dbReference type="EMBL" id="CP084166">
    <property type="protein sequence ID" value="UJG41196.1"/>
    <property type="molecule type" value="Genomic_DNA"/>
</dbReference>